<evidence type="ECO:0000313" key="3">
    <source>
        <dbReference type="Proteomes" id="UP000269289"/>
    </source>
</evidence>
<gene>
    <name evidence="2" type="ORF">EBM89_17690</name>
</gene>
<proteinExistence type="predicted"/>
<keyword evidence="3" id="KW-1185">Reference proteome</keyword>
<evidence type="ECO:0000256" key="1">
    <source>
        <dbReference type="SAM" id="Phobius"/>
    </source>
</evidence>
<dbReference type="EMBL" id="RFFI01000131">
    <property type="protein sequence ID" value="RMI04783.1"/>
    <property type="molecule type" value="Genomic_DNA"/>
</dbReference>
<dbReference type="AlphaFoldDB" id="A0A3M2J002"/>
<reference evidence="2 3" key="1">
    <citation type="submission" date="2018-10" db="EMBL/GenBank/DDBJ databases">
        <title>Isolation, diversity and antifungal activity of actinobacteria from wheat.</title>
        <authorList>
            <person name="Han C."/>
        </authorList>
    </citation>
    <scope>NUCLEOTIDE SEQUENCE [LARGE SCALE GENOMIC DNA]</scope>
    <source>
        <strain evidence="2 3">NEAU-YY56</strain>
    </source>
</reference>
<keyword evidence="1" id="KW-0812">Transmembrane</keyword>
<protein>
    <recommendedName>
        <fullName evidence="4">PH domain-containing protein</fullName>
    </recommendedName>
</protein>
<evidence type="ECO:0000313" key="2">
    <source>
        <dbReference type="EMBL" id="RMI04783.1"/>
    </source>
</evidence>
<dbReference type="Proteomes" id="UP000269289">
    <property type="component" value="Unassembled WGS sequence"/>
</dbReference>
<sequence length="154" mass="16643">MREVVGRTPPVPRWFWVVPVGQVPMLVGFGQRVVEGERGASVVVLVLGAITAVLGTVTAAGWVPTTRVVLTDDTLRVERPWRPLRVDRSAVVAVDGNVPGRPSWSEAVVVTVREPGAPDRAVRLPRLGTHARVLVPRLREWAGIGDAAPADQTR</sequence>
<keyword evidence="1" id="KW-0472">Membrane</keyword>
<keyword evidence="1" id="KW-1133">Transmembrane helix</keyword>
<feature type="transmembrane region" description="Helical" evidence="1">
    <location>
        <begin position="14"/>
        <end position="30"/>
    </location>
</feature>
<comment type="caution">
    <text evidence="2">The sequence shown here is derived from an EMBL/GenBank/DDBJ whole genome shotgun (WGS) entry which is preliminary data.</text>
</comment>
<evidence type="ECO:0008006" key="4">
    <source>
        <dbReference type="Google" id="ProtNLM"/>
    </source>
</evidence>
<name>A0A3M2J002_9CELL</name>
<feature type="transmembrane region" description="Helical" evidence="1">
    <location>
        <begin position="42"/>
        <end position="63"/>
    </location>
</feature>
<organism evidence="2 3">
    <name type="scientific">Cellulomonas triticagri</name>
    <dbReference type="NCBI Taxonomy" id="2483352"/>
    <lineage>
        <taxon>Bacteria</taxon>
        <taxon>Bacillati</taxon>
        <taxon>Actinomycetota</taxon>
        <taxon>Actinomycetes</taxon>
        <taxon>Micrococcales</taxon>
        <taxon>Cellulomonadaceae</taxon>
        <taxon>Cellulomonas</taxon>
    </lineage>
</organism>
<accession>A0A3M2J002</accession>